<evidence type="ECO:0000256" key="3">
    <source>
        <dbReference type="ARBA" id="ARBA00022801"/>
    </source>
</evidence>
<evidence type="ECO:0000256" key="7">
    <source>
        <dbReference type="ARBA" id="ARBA00026070"/>
    </source>
</evidence>
<evidence type="ECO:0000256" key="4">
    <source>
        <dbReference type="ARBA" id="ARBA00022825"/>
    </source>
</evidence>
<dbReference type="InterPro" id="IPR003959">
    <property type="entry name" value="ATPase_AAA_core"/>
</dbReference>
<dbReference type="GO" id="GO:0016887">
    <property type="term" value="F:ATP hydrolysis activity"/>
    <property type="evidence" value="ECO:0007669"/>
    <property type="project" value="InterPro"/>
</dbReference>
<dbReference type="GO" id="GO:0004176">
    <property type="term" value="F:ATP-dependent peptidase activity"/>
    <property type="evidence" value="ECO:0007669"/>
    <property type="project" value="UniProtKB-UniRule"/>
</dbReference>
<dbReference type="PROSITE" id="PS51786">
    <property type="entry name" value="LON_PROTEOLYTIC"/>
    <property type="match status" value="1"/>
</dbReference>
<keyword evidence="2" id="KW-0547">Nucleotide-binding</keyword>
<dbReference type="InterPro" id="IPR008269">
    <property type="entry name" value="Lon_proteolytic"/>
</dbReference>
<keyword evidence="1 10" id="KW-0645">Protease</keyword>
<evidence type="ECO:0000256" key="6">
    <source>
        <dbReference type="ARBA" id="ARBA00023016"/>
    </source>
</evidence>
<dbReference type="SUPFAM" id="SSF52540">
    <property type="entry name" value="P-loop containing nucleoside triphosphate hydrolases"/>
    <property type="match status" value="1"/>
</dbReference>
<dbReference type="GO" id="GO:0006508">
    <property type="term" value="P:proteolysis"/>
    <property type="evidence" value="ECO:0007669"/>
    <property type="project" value="UniProtKB-KW"/>
</dbReference>
<dbReference type="SMART" id="SM00382">
    <property type="entry name" value="AAA"/>
    <property type="match status" value="1"/>
</dbReference>
<keyword evidence="5" id="KW-0067">ATP-binding</keyword>
<reference evidence="12 13" key="1">
    <citation type="submission" date="2021-09" db="EMBL/GenBank/DDBJ databases">
        <title>WGS of Mycoplasma sp. Zaradi2 strains.</title>
        <authorList>
            <person name="Spergser J."/>
        </authorList>
    </citation>
    <scope>NUCLEOTIDE SEQUENCE [LARGE SCALE GENOMIC DNA]</scope>
    <source>
        <strain evidence="12 13">1331</strain>
    </source>
</reference>
<proteinExistence type="inferred from homology"/>
<feature type="active site" evidence="10">
    <location>
        <position position="925"/>
    </location>
</feature>
<keyword evidence="3 10" id="KW-0378">Hydrolase</keyword>
<keyword evidence="4 10" id="KW-0720">Serine protease</keyword>
<comment type="similarity">
    <text evidence="10">Belongs to the peptidase S16 family.</text>
</comment>
<dbReference type="InterPro" id="IPR054594">
    <property type="entry name" value="Lon_lid"/>
</dbReference>
<dbReference type="Pfam" id="PF05362">
    <property type="entry name" value="Lon_C"/>
    <property type="match status" value="1"/>
</dbReference>
<evidence type="ECO:0000313" key="13">
    <source>
        <dbReference type="Proteomes" id="UP000772186"/>
    </source>
</evidence>
<dbReference type="Pfam" id="PF00004">
    <property type="entry name" value="AAA"/>
    <property type="match status" value="1"/>
</dbReference>
<evidence type="ECO:0000256" key="1">
    <source>
        <dbReference type="ARBA" id="ARBA00022670"/>
    </source>
</evidence>
<name>A0A953T7E0_9MOLU</name>
<accession>A0A953T7E0</accession>
<feature type="active site" evidence="10">
    <location>
        <position position="968"/>
    </location>
</feature>
<evidence type="ECO:0000256" key="9">
    <source>
        <dbReference type="ARBA" id="ARBA00053875"/>
    </source>
</evidence>
<dbReference type="Gene3D" id="3.40.50.300">
    <property type="entry name" value="P-loop containing nucleotide triphosphate hydrolases"/>
    <property type="match status" value="1"/>
</dbReference>
<dbReference type="Gene3D" id="3.30.230.10">
    <property type="match status" value="1"/>
</dbReference>
<dbReference type="Gene3D" id="1.10.8.60">
    <property type="match status" value="1"/>
</dbReference>
<dbReference type="EC" id="3.4.21.53" evidence="10"/>
<dbReference type="GO" id="GO:0030163">
    <property type="term" value="P:protein catabolic process"/>
    <property type="evidence" value="ECO:0007669"/>
    <property type="project" value="InterPro"/>
</dbReference>
<sequence>MVKKSKNNQVSTEKSANIFENLLFLSIKNNQKFTTWNNPAVNSFVLYDREKTKVLITKDMIKFGPFWKKAIKRYEDDKNNNKETIEKTKFLLMWYSPEINSVPVSENLTYNQVLNTIPLNNIVSIATLCSIEKIEKEVDSKGEIMNVATVKAIHKYIPINIYGYQYLDENGKIVKKANKEAKFLRDISGVEAIRASYKTDEEILSGDPALDINGFESIITSLIENSNWSSALHLYRHLRGFSTDEILAWNREMFQTQGEFLASDNNSKLEAIVSALCNLFALPTYEKHAIYTIESPIDKYQYLKTLYSSIVDVISIFINACTNEERSKISHLISSIKDNDLYRSAIEDIKSSDNQKIYDEYVVNFYNEYYNYFKSGLVTKEDRDYAINLIEKNKDKKLNDQNSKSIPEIDKQIDKEINRKIQSNLDKQQKEFLLREKMKVIKEQLNENDAEEDEDSDFLKIANDPILNQIYPKNIIKSIKTEKEKLKGMMSSSPDANILQTYISNLKKLPWRKVEIENLDINHAKSVLDKNHYGLKEVKERVIEYLSLIINHKNINKENSEKELITIDENTQIDLGLFKENSKNKVQQQFNNVPILTLVGPPGTGKTSLARSIAEALDKSYVKISLGGVHDESEIRGHRKTYVGAMPGKIIKAIQSSGVSNPLILLDEIDKMSSDIKGDPASAMLEVLDPEQNTKFQDNYIEHEYDLSKVLFIATANYYENIPAPLLDRVEIIELNSYTVNEKIKIAREHLIDIVVKQAGLKNEQFQIGDDVLEFIIKHYTAESGVRALKRNLDKIARKIVTKIVSGEKLDEFKITINLIPELLGTIKISDSDNEKTPQIGSVNGLAYTSIGGTTLQIEVSAFESKSPGIRLTGSLKDVMQESAKIALSYVRTNAEKFGIKDFDFDTHEIHIHVPEGAVPKDGPSAGVTFTTALISALTQKPVSQEVAMTGEITLRGKVLEIGGLKEKSFAAFKKGIKNVFIPKNNEKNLKDLPEEVLEAIKFIPVREYEEIWEILFKNTLSIKNKKTVEKSTKKQDN</sequence>
<evidence type="ECO:0000256" key="10">
    <source>
        <dbReference type="PROSITE-ProRule" id="PRU01122"/>
    </source>
</evidence>
<gene>
    <name evidence="12" type="primary">lon</name>
    <name evidence="12" type="ORF">LAD73_02495</name>
</gene>
<evidence type="ECO:0000313" key="12">
    <source>
        <dbReference type="EMBL" id="MBZ4195572.1"/>
    </source>
</evidence>
<dbReference type="PANTHER" id="PTHR10046">
    <property type="entry name" value="ATP DEPENDENT LON PROTEASE FAMILY MEMBER"/>
    <property type="match status" value="1"/>
</dbReference>
<comment type="subunit">
    <text evidence="7">Homohexamer. Organized in a ring with a central cavity.</text>
</comment>
<dbReference type="InterPro" id="IPR020568">
    <property type="entry name" value="Ribosomal_Su5_D2-typ_SF"/>
</dbReference>
<dbReference type="SUPFAM" id="SSF54211">
    <property type="entry name" value="Ribosomal protein S5 domain 2-like"/>
    <property type="match status" value="1"/>
</dbReference>
<evidence type="ECO:0000256" key="5">
    <source>
        <dbReference type="ARBA" id="ARBA00022840"/>
    </source>
</evidence>
<dbReference type="InterPro" id="IPR004815">
    <property type="entry name" value="Lon_bac/euk-typ"/>
</dbReference>
<dbReference type="EMBL" id="JAIQBY010000029">
    <property type="protein sequence ID" value="MBZ4195572.1"/>
    <property type="molecule type" value="Genomic_DNA"/>
</dbReference>
<comment type="catalytic activity">
    <reaction evidence="8 10">
        <text>Hydrolysis of proteins in presence of ATP.</text>
        <dbReference type="EC" id="3.4.21.53"/>
    </reaction>
</comment>
<dbReference type="GO" id="GO:0005524">
    <property type="term" value="F:ATP binding"/>
    <property type="evidence" value="ECO:0007669"/>
    <property type="project" value="UniProtKB-KW"/>
</dbReference>
<evidence type="ECO:0000259" key="11">
    <source>
        <dbReference type="PROSITE" id="PS51786"/>
    </source>
</evidence>
<dbReference type="CDD" id="cd19500">
    <property type="entry name" value="RecA-like_Lon"/>
    <property type="match status" value="1"/>
</dbReference>
<evidence type="ECO:0000256" key="8">
    <source>
        <dbReference type="ARBA" id="ARBA00050665"/>
    </source>
</evidence>
<dbReference type="Gene3D" id="1.20.58.1480">
    <property type="match status" value="1"/>
</dbReference>
<protein>
    <recommendedName>
        <fullName evidence="10">endopeptidase La</fullName>
        <ecNumber evidence="10">3.4.21.53</ecNumber>
    </recommendedName>
</protein>
<dbReference type="AlphaFoldDB" id="A0A953T7E0"/>
<comment type="caution">
    <text evidence="12">The sequence shown here is derived from an EMBL/GenBank/DDBJ whole genome shotgun (WGS) entry which is preliminary data.</text>
</comment>
<dbReference type="FunFam" id="3.40.50.300:FF:000021">
    <property type="entry name" value="Lon protease homolog"/>
    <property type="match status" value="1"/>
</dbReference>
<dbReference type="PRINTS" id="PR00830">
    <property type="entry name" value="ENDOLAPTASE"/>
</dbReference>
<dbReference type="InterPro" id="IPR027065">
    <property type="entry name" value="Lon_Prtase"/>
</dbReference>
<organism evidence="12 13">
    <name type="scientific">Mycoplasma tauri</name>
    <dbReference type="NCBI Taxonomy" id="547987"/>
    <lineage>
        <taxon>Bacteria</taxon>
        <taxon>Bacillati</taxon>
        <taxon>Mycoplasmatota</taxon>
        <taxon>Mollicutes</taxon>
        <taxon>Mycoplasmataceae</taxon>
        <taxon>Mycoplasma</taxon>
    </lineage>
</organism>
<dbReference type="RefSeq" id="WP_373422703.1">
    <property type="nucleotide sequence ID" value="NZ_JAIQBY010000029.1"/>
</dbReference>
<dbReference type="InterPro" id="IPR014721">
    <property type="entry name" value="Ribsml_uS5_D2-typ_fold_subgr"/>
</dbReference>
<keyword evidence="6" id="KW-0346">Stress response</keyword>
<evidence type="ECO:0000256" key="2">
    <source>
        <dbReference type="ARBA" id="ARBA00022741"/>
    </source>
</evidence>
<dbReference type="InterPro" id="IPR027417">
    <property type="entry name" value="P-loop_NTPase"/>
</dbReference>
<dbReference type="GO" id="GO:0004252">
    <property type="term" value="F:serine-type endopeptidase activity"/>
    <property type="evidence" value="ECO:0007669"/>
    <property type="project" value="UniProtKB-UniRule"/>
</dbReference>
<dbReference type="Proteomes" id="UP000772186">
    <property type="component" value="Unassembled WGS sequence"/>
</dbReference>
<feature type="domain" description="Lon proteolytic" evidence="11">
    <location>
        <begin position="837"/>
        <end position="1019"/>
    </location>
</feature>
<comment type="function">
    <text evidence="9">ATP-dependent serine protease that mediates the selective degradation of mutant and abnormal proteins as well as certain short-lived regulatory proteins. Required for cellular homeostasis and for survival from DNA damage and developmental changes induced by stress. Degrades polypeptides processively to yield small peptide fragments that are 5 to 10 amino acids long. Binds to DNA in a double-stranded, site-specific manner.</text>
</comment>
<dbReference type="NCBIfam" id="TIGR00763">
    <property type="entry name" value="lon"/>
    <property type="match status" value="1"/>
</dbReference>
<dbReference type="InterPro" id="IPR003593">
    <property type="entry name" value="AAA+_ATPase"/>
</dbReference>
<dbReference type="Pfam" id="PF22667">
    <property type="entry name" value="Lon_lid"/>
    <property type="match status" value="1"/>
</dbReference>
<keyword evidence="13" id="KW-1185">Reference proteome</keyword>